<gene>
    <name evidence="1" type="ORF">NECAME_06093</name>
</gene>
<dbReference type="EMBL" id="KI657604">
    <property type="protein sequence ID" value="ETN86120.1"/>
    <property type="molecule type" value="Genomic_DNA"/>
</dbReference>
<protein>
    <submittedName>
        <fullName evidence="1">Uncharacterized protein</fullName>
    </submittedName>
</protein>
<dbReference type="KEGG" id="nai:NECAME_06093"/>
<sequence length="96" mass="10612">MNICSSILPKLKSIDVLTPAQNRTSAHTVVNDFHKKAALLVTYGFIRSVHPREAARRAAHFGLAAAGADEARLRDVVHGVIEEVRIERSLKNELKD</sequence>
<evidence type="ECO:0000313" key="2">
    <source>
        <dbReference type="Proteomes" id="UP000053676"/>
    </source>
</evidence>
<evidence type="ECO:0000313" key="1">
    <source>
        <dbReference type="EMBL" id="ETN86120.1"/>
    </source>
</evidence>
<dbReference type="AlphaFoldDB" id="W2TVJ5"/>
<name>W2TVJ5_NECAM</name>
<organism evidence="1 2">
    <name type="scientific">Necator americanus</name>
    <name type="common">Human hookworm</name>
    <dbReference type="NCBI Taxonomy" id="51031"/>
    <lineage>
        <taxon>Eukaryota</taxon>
        <taxon>Metazoa</taxon>
        <taxon>Ecdysozoa</taxon>
        <taxon>Nematoda</taxon>
        <taxon>Chromadorea</taxon>
        <taxon>Rhabditida</taxon>
        <taxon>Rhabditina</taxon>
        <taxon>Rhabditomorpha</taxon>
        <taxon>Strongyloidea</taxon>
        <taxon>Ancylostomatidae</taxon>
        <taxon>Bunostominae</taxon>
        <taxon>Necator</taxon>
    </lineage>
</organism>
<keyword evidence="2" id="KW-1185">Reference proteome</keyword>
<accession>W2TVJ5</accession>
<reference evidence="2" key="1">
    <citation type="journal article" date="2014" name="Nat. Genet.">
        <title>Genome of the human hookworm Necator americanus.</title>
        <authorList>
            <person name="Tang Y.T."/>
            <person name="Gao X."/>
            <person name="Rosa B.A."/>
            <person name="Abubucker S."/>
            <person name="Hallsworth-Pepin K."/>
            <person name="Martin J."/>
            <person name="Tyagi R."/>
            <person name="Heizer E."/>
            <person name="Zhang X."/>
            <person name="Bhonagiri-Palsikar V."/>
            <person name="Minx P."/>
            <person name="Warren W.C."/>
            <person name="Wang Q."/>
            <person name="Zhan B."/>
            <person name="Hotez P.J."/>
            <person name="Sternberg P.W."/>
            <person name="Dougall A."/>
            <person name="Gaze S.T."/>
            <person name="Mulvenna J."/>
            <person name="Sotillo J."/>
            <person name="Ranganathan S."/>
            <person name="Rabelo E.M."/>
            <person name="Wilson R.K."/>
            <person name="Felgner P.L."/>
            <person name="Bethony J."/>
            <person name="Hawdon J.M."/>
            <person name="Gasser R.B."/>
            <person name="Loukas A."/>
            <person name="Mitreva M."/>
        </authorList>
    </citation>
    <scope>NUCLEOTIDE SEQUENCE [LARGE SCALE GENOMIC DNA]</scope>
</reference>
<proteinExistence type="predicted"/>
<dbReference type="Proteomes" id="UP000053676">
    <property type="component" value="Unassembled WGS sequence"/>
</dbReference>